<accession>A0ABX4GSV1</accession>
<protein>
    <recommendedName>
        <fullName evidence="2">Sulfatase N-terminal domain-containing protein</fullName>
    </recommendedName>
</protein>
<dbReference type="InterPro" id="IPR000917">
    <property type="entry name" value="Sulfatase_N"/>
</dbReference>
<feature type="transmembrane region" description="Helical" evidence="1">
    <location>
        <begin position="139"/>
        <end position="159"/>
    </location>
</feature>
<dbReference type="EMBL" id="NQKG01000001">
    <property type="protein sequence ID" value="OZY57021.1"/>
    <property type="molecule type" value="Genomic_DNA"/>
</dbReference>
<dbReference type="Gene3D" id="3.30.700.10">
    <property type="entry name" value="Glycoprotein, Type 4 Pilin"/>
    <property type="match status" value="1"/>
</dbReference>
<gene>
    <name evidence="3" type="ORF">CJF38_01025</name>
</gene>
<keyword evidence="1" id="KW-0812">Transmembrane</keyword>
<dbReference type="GeneID" id="61879339"/>
<feature type="domain" description="Sulfatase N-terminal" evidence="2">
    <location>
        <begin position="327"/>
        <end position="511"/>
    </location>
</feature>
<feature type="transmembrane region" description="Helical" evidence="1">
    <location>
        <begin position="81"/>
        <end position="99"/>
    </location>
</feature>
<keyword evidence="4" id="KW-1185">Reference proteome</keyword>
<dbReference type="Gene3D" id="3.40.720.10">
    <property type="entry name" value="Alkaline Phosphatase, subunit A"/>
    <property type="match status" value="1"/>
</dbReference>
<dbReference type="RefSeq" id="WP_080960305.1">
    <property type="nucleotide sequence ID" value="NZ_CP062158.2"/>
</dbReference>
<feature type="transmembrane region" description="Helical" evidence="1">
    <location>
        <begin position="114"/>
        <end position="132"/>
    </location>
</feature>
<name>A0ABX4GSV1_9PSED</name>
<dbReference type="Proteomes" id="UP000216897">
    <property type="component" value="Unassembled WGS sequence"/>
</dbReference>
<evidence type="ECO:0000259" key="2">
    <source>
        <dbReference type="Pfam" id="PF00884"/>
    </source>
</evidence>
<evidence type="ECO:0000256" key="1">
    <source>
        <dbReference type="SAM" id="Phobius"/>
    </source>
</evidence>
<evidence type="ECO:0000313" key="4">
    <source>
        <dbReference type="Proteomes" id="UP000216897"/>
    </source>
</evidence>
<dbReference type="Pfam" id="PF00884">
    <property type="entry name" value="Sulfatase"/>
    <property type="match status" value="1"/>
</dbReference>
<keyword evidence="1" id="KW-0472">Membrane</keyword>
<dbReference type="SUPFAM" id="SSF53649">
    <property type="entry name" value="Alkaline phosphatase-like"/>
    <property type="match status" value="1"/>
</dbReference>
<organism evidence="3 4">
    <name type="scientific">Pseudomonas lundensis</name>
    <dbReference type="NCBI Taxonomy" id="86185"/>
    <lineage>
        <taxon>Bacteria</taxon>
        <taxon>Pseudomonadati</taxon>
        <taxon>Pseudomonadota</taxon>
        <taxon>Gammaproteobacteria</taxon>
        <taxon>Pseudomonadales</taxon>
        <taxon>Pseudomonadaceae</taxon>
        <taxon>Pseudomonas</taxon>
    </lineage>
</organism>
<proteinExistence type="predicted"/>
<keyword evidence="1" id="KW-1133">Transmembrane helix</keyword>
<sequence>MDVESMMSNYVKHYALPVLLALVIGVCIPLYAVYLAGSDVNLNAFSFIEVVLIVWGVGALFLVLMAVVLGALKLRWLSDLVMYYVLFWVIIAGFIFPLVERAGMVELDKLPTHTLNLVIVSLSALVMTVLTFTRLKSAVQLFAVVLTVGSVGAAMPTFYDMMTRPDADQSVERFLTLSNKSNVLVLSFDGLAGNVAARVLEADPELKKVFGDFVFFNNAVSTAPATVASLRSEVLGNIDFRALSENSKEVDKKLKDNVNSIQREINAQSDVMTYGVYGDFNPDVNARVAPGALAKRLQGQQLSNAFDIYTYAAARVGTGYLSGIVGDGVANLKKTLLGKYNLERMTEHKGASWDAEGTLQVDDLIELTHKLKTGESPRVVRYMHFLHTHFPVDFDETCQYRSDDAQWFAANQNLQGLLNETRCSLQQAAGVIEKLKALGVYDKTLLVLKSDHGAVAHYFEEAPDSYTINGHSLWGYNRYRPLLMVKAESVNNEAMSVNNDPVSLSDLAKTLCLKSQTPSAECDRYPGLDLLGDRDVKTDPYLYIDVVKDAKSSYTFDEQKTAKLLREADIVSAFKKSGEVVFGGPGALYEQRLDDLGQLNAALARYYEVNGAYPKSDQWDGIYSSWGRSAPDWIRGLAPTYIPKLIQDPTNTDSPTLQYLYSSNGVDYKLIAHGDIKSCQLAAASAPQRVDPARNCWAFGYWSAGAVNW</sequence>
<evidence type="ECO:0000313" key="3">
    <source>
        <dbReference type="EMBL" id="OZY57021.1"/>
    </source>
</evidence>
<feature type="transmembrane region" description="Helical" evidence="1">
    <location>
        <begin position="14"/>
        <end position="34"/>
    </location>
</feature>
<reference evidence="3 4" key="1">
    <citation type="submission" date="2017-08" db="EMBL/GenBank/DDBJ databases">
        <title>Genomic and metabolic characterisation of spoilage-associated Pseudomonas species.</title>
        <authorList>
            <person name="Stanborough T."/>
            <person name="Fegan N."/>
            <person name="Powell S.M."/>
            <person name="Singh T."/>
            <person name="Tamplin M.L."/>
            <person name="Chandry P.S."/>
        </authorList>
    </citation>
    <scope>NUCLEOTIDE SEQUENCE [LARGE SCALE GENOMIC DNA]</scope>
    <source>
        <strain evidence="3 4">L1814</strain>
    </source>
</reference>
<dbReference type="InterPro" id="IPR017850">
    <property type="entry name" value="Alkaline_phosphatase_core_sf"/>
</dbReference>
<feature type="transmembrane region" description="Helical" evidence="1">
    <location>
        <begin position="46"/>
        <end position="69"/>
    </location>
</feature>
<comment type="caution">
    <text evidence="3">The sequence shown here is derived from an EMBL/GenBank/DDBJ whole genome shotgun (WGS) entry which is preliminary data.</text>
</comment>